<reference evidence="1 2" key="1">
    <citation type="submission" date="2016-07" db="EMBL/GenBank/DDBJ databases">
        <title>Characterization of isolates of Eisenbergiella tayi derived from blood cultures, using whole genome sequencing.</title>
        <authorList>
            <person name="Burdz T."/>
            <person name="Wiebe D."/>
            <person name="Huynh C."/>
            <person name="Bernard K."/>
        </authorList>
    </citation>
    <scope>NUCLEOTIDE SEQUENCE [LARGE SCALE GENOMIC DNA]</scope>
    <source>
        <strain evidence="1 2">NML 110608</strain>
    </source>
</reference>
<protein>
    <submittedName>
        <fullName evidence="1">Uncharacterized protein</fullName>
    </submittedName>
</protein>
<dbReference type="RefSeq" id="WP_159463963.1">
    <property type="nucleotide sequence ID" value="NZ_DAWDRA010000620.1"/>
</dbReference>
<gene>
    <name evidence="1" type="ORF">BEI61_03048</name>
</gene>
<organism evidence="1 2">
    <name type="scientific">Eisenbergiella tayi</name>
    <dbReference type="NCBI Taxonomy" id="1432052"/>
    <lineage>
        <taxon>Bacteria</taxon>
        <taxon>Bacillati</taxon>
        <taxon>Bacillota</taxon>
        <taxon>Clostridia</taxon>
        <taxon>Lachnospirales</taxon>
        <taxon>Lachnospiraceae</taxon>
        <taxon>Eisenbergiella</taxon>
    </lineage>
</organism>
<comment type="caution">
    <text evidence="1">The sequence shown here is derived from an EMBL/GenBank/DDBJ whole genome shotgun (WGS) entry which is preliminary data.</text>
</comment>
<evidence type="ECO:0000313" key="2">
    <source>
        <dbReference type="Proteomes" id="UP000094067"/>
    </source>
</evidence>
<dbReference type="AlphaFoldDB" id="A0A1E3AEK8"/>
<dbReference type="Proteomes" id="UP000094067">
    <property type="component" value="Unassembled WGS sequence"/>
</dbReference>
<evidence type="ECO:0000313" key="1">
    <source>
        <dbReference type="EMBL" id="ODM07158.1"/>
    </source>
</evidence>
<proteinExistence type="predicted"/>
<name>A0A1E3AEK8_9FIRM</name>
<dbReference type="EMBL" id="MCGH01000002">
    <property type="protein sequence ID" value="ODM07158.1"/>
    <property type="molecule type" value="Genomic_DNA"/>
</dbReference>
<sequence length="49" mass="5717">MTNSETIENAKMLHGIEEELHTFAKWKELGYIPQKGQHVIIKKAMEISY</sequence>
<accession>A0A1E3AEK8</accession>